<dbReference type="EMBL" id="CP106982">
    <property type="protein sequence ID" value="UYF94364.1"/>
    <property type="molecule type" value="Genomic_DNA"/>
</dbReference>
<accession>A0AA46NVH5</accession>
<dbReference type="Proteomes" id="UP001163947">
    <property type="component" value="Chromosome"/>
</dbReference>
<sequence length="47" mass="5556">MRTPHRCTDRGYRDRIAECCFEHVVAAGDLNLLLYDVTTFYFEAEKE</sequence>
<organism evidence="1 2">
    <name type="scientific">Rhodococcus aetherivorans</name>
    <dbReference type="NCBI Taxonomy" id="191292"/>
    <lineage>
        <taxon>Bacteria</taxon>
        <taxon>Bacillati</taxon>
        <taxon>Actinomycetota</taxon>
        <taxon>Actinomycetes</taxon>
        <taxon>Mycobacteriales</taxon>
        <taxon>Nocardiaceae</taxon>
        <taxon>Rhodococcus</taxon>
    </lineage>
</organism>
<dbReference type="AlphaFoldDB" id="A0AA46NVH5"/>
<evidence type="ECO:0000313" key="2">
    <source>
        <dbReference type="Proteomes" id="UP001163947"/>
    </source>
</evidence>
<reference evidence="1" key="1">
    <citation type="submission" date="2022-09" db="EMBL/GenBank/DDBJ databases">
        <title>The genome sequence of Rhodococcus aetherivorans N1.</title>
        <authorList>
            <person name="Jiang W."/>
        </authorList>
    </citation>
    <scope>NUCLEOTIDE SEQUENCE</scope>
    <source>
        <strain evidence="1">N1</strain>
    </source>
</reference>
<proteinExistence type="predicted"/>
<gene>
    <name evidence="1" type="ORF">OCS65_00870</name>
</gene>
<dbReference type="GeneID" id="83618926"/>
<dbReference type="RefSeq" id="WP_185713554.1">
    <property type="nucleotide sequence ID" value="NZ_CP069306.1"/>
</dbReference>
<name>A0AA46NVH5_9NOCA</name>
<evidence type="ECO:0000313" key="1">
    <source>
        <dbReference type="EMBL" id="UYF94364.1"/>
    </source>
</evidence>
<protein>
    <submittedName>
        <fullName evidence="1">Uncharacterized protein</fullName>
    </submittedName>
</protein>